<name>A0A9P7QKX8_9HYPO</name>
<dbReference type="EMBL" id="SRRH01000058">
    <property type="protein sequence ID" value="KAG6300736.1"/>
    <property type="molecule type" value="Genomic_DNA"/>
</dbReference>
<reference evidence="2 3" key="1">
    <citation type="journal article" date="2020" name="bioRxiv">
        <title>Whole genome comparisons of ergot fungi reveals the divergence and evolution of species within the genus Claviceps are the result of varying mechanisms driving genome evolution and host range expansion.</title>
        <authorList>
            <person name="Wyka S.A."/>
            <person name="Mondo S.J."/>
            <person name="Liu M."/>
            <person name="Dettman J."/>
            <person name="Nalam V."/>
            <person name="Broders K.D."/>
        </authorList>
    </citation>
    <scope>NUCLEOTIDE SEQUENCE [LARGE SCALE GENOMIC DNA]</scope>
    <source>
        <strain evidence="2 3">Clav52</strain>
    </source>
</reference>
<accession>A0A9P7QKX8</accession>
<organism evidence="2 3">
    <name type="scientific">Claviceps aff. purpurea</name>
    <dbReference type="NCBI Taxonomy" id="1967640"/>
    <lineage>
        <taxon>Eukaryota</taxon>
        <taxon>Fungi</taxon>
        <taxon>Dikarya</taxon>
        <taxon>Ascomycota</taxon>
        <taxon>Pezizomycotina</taxon>
        <taxon>Sordariomycetes</taxon>
        <taxon>Hypocreomycetidae</taxon>
        <taxon>Hypocreales</taxon>
        <taxon>Clavicipitaceae</taxon>
        <taxon>Claviceps</taxon>
    </lineage>
</organism>
<protein>
    <recommendedName>
        <fullName evidence="1">DUF8040 domain-containing protein</fullName>
    </recommendedName>
</protein>
<dbReference type="Pfam" id="PF26138">
    <property type="entry name" value="DUF8040"/>
    <property type="match status" value="1"/>
</dbReference>
<feature type="domain" description="DUF8040" evidence="1">
    <location>
        <begin position="74"/>
        <end position="129"/>
    </location>
</feature>
<keyword evidence="3" id="KW-1185">Reference proteome</keyword>
<sequence>MDALQRQDGAKSVQTAAVKQAEMMIFDGILSFAIEQQVASCIRKPRLSLGNHPVICRWSDTNTIFLNLFRLDPNDIGTIQDDKNYTVWQKLMIFLHIVGHHVSHRNVSNHFRLSIAIINRIFNQVLVALADNLYDEFVAQPGPEYVSKHVELDLRNSDFNGLAMDNLKRLDSGDIAVRYMMSNNMEEDHELLPNCIVFVVLDGVGRKGQLTQNVFAAVKFDLKLLRNAIDH</sequence>
<dbReference type="AlphaFoldDB" id="A0A9P7QKX8"/>
<gene>
    <name evidence="2" type="ORF">E4U09_006371</name>
</gene>
<dbReference type="InterPro" id="IPR058353">
    <property type="entry name" value="DUF8040"/>
</dbReference>
<dbReference type="Proteomes" id="UP000707071">
    <property type="component" value="Unassembled WGS sequence"/>
</dbReference>
<evidence type="ECO:0000313" key="3">
    <source>
        <dbReference type="Proteomes" id="UP000707071"/>
    </source>
</evidence>
<comment type="caution">
    <text evidence="2">The sequence shown here is derived from an EMBL/GenBank/DDBJ whole genome shotgun (WGS) entry which is preliminary data.</text>
</comment>
<evidence type="ECO:0000259" key="1">
    <source>
        <dbReference type="Pfam" id="PF26138"/>
    </source>
</evidence>
<evidence type="ECO:0000313" key="2">
    <source>
        <dbReference type="EMBL" id="KAG6300736.1"/>
    </source>
</evidence>
<proteinExistence type="predicted"/>